<dbReference type="InterPro" id="IPR050131">
    <property type="entry name" value="Peptidase_S8_subtilisin-like"/>
</dbReference>
<dbReference type="Gene3D" id="3.40.50.200">
    <property type="entry name" value="Peptidase S8/S53 domain"/>
    <property type="match status" value="1"/>
</dbReference>
<dbReference type="InterPro" id="IPR000209">
    <property type="entry name" value="Peptidase_S8/S53_dom"/>
</dbReference>
<dbReference type="GO" id="GO:0006508">
    <property type="term" value="P:proteolysis"/>
    <property type="evidence" value="ECO:0007669"/>
    <property type="project" value="InterPro"/>
</dbReference>
<feature type="non-terminal residue" evidence="3">
    <location>
        <position position="1"/>
    </location>
</feature>
<gene>
    <name evidence="3" type="ORF">MNBD_PLANCTO02-3407</name>
</gene>
<sequence length="561" mass="62614">FSMVILPLLLLMPTSVDALNKKRGSKQVPPSLKGLLATELLGGDSVWVDPKFEQRAKHSEKITVTVWFEEQFLGDGAAYLRRAKEFAKSKRRTLRNKTVATLKSLSERSWKAAQNDIDKLIKQKTISHVERHWIINGFTCVLNAKQLESFKKIKGVKKIFVAQTANRLNRQLPAPQFQKIVKQQKFDPTRYLHPWYSRYLMADRVWKEFKVNGEGTLNIVHDFNFALSDNVIANIYHNPKEIAGNGKDDDGNGLIDDYHGYNFTNNTATLTLSSQNKSMRTLHAHQCAAIICGVGLKDKKYEFGIAPRGKWAGVIAMGKLEAAIEWAIEQKADTYSMSFSIPHLGEYRSHWRKIMEHGSYCGIYFVSGAGNFAQRTQVPVQMRVPEDIPNVVFAAAGVQRNFSRTPFSSKGPVKWNTEHYNDGMVAKPEVCAFNMGLPLLLLDGKVIPGRANGNSFAGPMFCGAIALMLSADPDLLPWDLREIITSTATDVAAKGVDDETGHGLINCYRAVKEVLRRKMLRDGGDAKPYTGRTKGDTLDIPAILKKLKASQLKSASNAAKQ</sequence>
<dbReference type="GO" id="GO:0004252">
    <property type="term" value="F:serine-type endopeptidase activity"/>
    <property type="evidence" value="ECO:0007669"/>
    <property type="project" value="InterPro"/>
</dbReference>
<evidence type="ECO:0000256" key="1">
    <source>
        <dbReference type="ARBA" id="ARBA00011073"/>
    </source>
</evidence>
<dbReference type="EMBL" id="UOGL01000674">
    <property type="protein sequence ID" value="VAX42645.1"/>
    <property type="molecule type" value="Genomic_DNA"/>
</dbReference>
<feature type="domain" description="Peptidase S8/S53" evidence="2">
    <location>
        <begin position="248"/>
        <end position="503"/>
    </location>
</feature>
<protein>
    <recommendedName>
        <fullName evidence="2">Peptidase S8/S53 domain-containing protein</fullName>
    </recommendedName>
</protein>
<dbReference type="InterPro" id="IPR036852">
    <property type="entry name" value="Peptidase_S8/S53_dom_sf"/>
</dbReference>
<dbReference type="AlphaFoldDB" id="A0A3B1E7B7"/>
<accession>A0A3B1E7B7</accession>
<evidence type="ECO:0000313" key="3">
    <source>
        <dbReference type="EMBL" id="VAX42645.1"/>
    </source>
</evidence>
<proteinExistence type="inferred from homology"/>
<organism evidence="3">
    <name type="scientific">hydrothermal vent metagenome</name>
    <dbReference type="NCBI Taxonomy" id="652676"/>
    <lineage>
        <taxon>unclassified sequences</taxon>
        <taxon>metagenomes</taxon>
        <taxon>ecological metagenomes</taxon>
    </lineage>
</organism>
<reference evidence="3" key="1">
    <citation type="submission" date="2018-06" db="EMBL/GenBank/DDBJ databases">
        <authorList>
            <person name="Zhirakovskaya E."/>
        </authorList>
    </citation>
    <scope>NUCLEOTIDE SEQUENCE</scope>
</reference>
<evidence type="ECO:0000259" key="2">
    <source>
        <dbReference type="Pfam" id="PF00082"/>
    </source>
</evidence>
<dbReference type="PROSITE" id="PS51892">
    <property type="entry name" value="SUBTILASE"/>
    <property type="match status" value="1"/>
</dbReference>
<dbReference type="PANTHER" id="PTHR43806:SF67">
    <property type="entry name" value="EGF-LIKE DOMAIN-CONTAINING PROTEIN"/>
    <property type="match status" value="1"/>
</dbReference>
<comment type="similarity">
    <text evidence="1">Belongs to the peptidase S8 family.</text>
</comment>
<dbReference type="SUPFAM" id="SSF52743">
    <property type="entry name" value="Subtilisin-like"/>
    <property type="match status" value="1"/>
</dbReference>
<dbReference type="Pfam" id="PF00082">
    <property type="entry name" value="Peptidase_S8"/>
    <property type="match status" value="1"/>
</dbReference>
<dbReference type="PANTHER" id="PTHR43806">
    <property type="entry name" value="PEPTIDASE S8"/>
    <property type="match status" value="1"/>
</dbReference>
<name>A0A3B1E7B7_9ZZZZ</name>